<dbReference type="InterPro" id="IPR035897">
    <property type="entry name" value="Toll_tir_struct_dom_sf"/>
</dbReference>
<keyword evidence="1" id="KW-1133">Transmembrane helix</keyword>
<protein>
    <recommendedName>
        <fullName evidence="2">TIR domain-containing protein</fullName>
    </recommendedName>
</protein>
<accession>A0ABP9CG80</accession>
<proteinExistence type="predicted"/>
<evidence type="ECO:0000259" key="2">
    <source>
        <dbReference type="PROSITE" id="PS50104"/>
    </source>
</evidence>
<dbReference type="SUPFAM" id="SSF52200">
    <property type="entry name" value="Toll/Interleukin receptor TIR domain"/>
    <property type="match status" value="1"/>
</dbReference>
<feature type="domain" description="TIR" evidence="2">
    <location>
        <begin position="10"/>
        <end position="151"/>
    </location>
</feature>
<dbReference type="Gene3D" id="3.40.50.10140">
    <property type="entry name" value="Toll/interleukin-1 receptor homology (TIR) domain"/>
    <property type="match status" value="1"/>
</dbReference>
<dbReference type="RefSeq" id="WP_345235122.1">
    <property type="nucleotide sequence ID" value="NZ_BAABIQ010000044.1"/>
</dbReference>
<keyword evidence="4" id="KW-1185">Reference proteome</keyword>
<dbReference type="Pfam" id="PF13676">
    <property type="entry name" value="TIR_2"/>
    <property type="match status" value="1"/>
</dbReference>
<organism evidence="3 4">
    <name type="scientific">Olivibacter ginsenosidimutans</name>
    <dbReference type="NCBI Taxonomy" id="1176537"/>
    <lineage>
        <taxon>Bacteria</taxon>
        <taxon>Pseudomonadati</taxon>
        <taxon>Bacteroidota</taxon>
        <taxon>Sphingobacteriia</taxon>
        <taxon>Sphingobacteriales</taxon>
        <taxon>Sphingobacteriaceae</taxon>
        <taxon>Olivibacter</taxon>
    </lineage>
</organism>
<feature type="transmembrane region" description="Helical" evidence="1">
    <location>
        <begin position="252"/>
        <end position="271"/>
    </location>
</feature>
<evidence type="ECO:0000313" key="4">
    <source>
        <dbReference type="Proteomes" id="UP001501411"/>
    </source>
</evidence>
<evidence type="ECO:0000256" key="1">
    <source>
        <dbReference type="SAM" id="Phobius"/>
    </source>
</evidence>
<keyword evidence="1" id="KW-0472">Membrane</keyword>
<dbReference type="EMBL" id="BAABIQ010000044">
    <property type="protein sequence ID" value="GAA4807782.1"/>
    <property type="molecule type" value="Genomic_DNA"/>
</dbReference>
<dbReference type="PROSITE" id="PS50104">
    <property type="entry name" value="TIR"/>
    <property type="match status" value="1"/>
</dbReference>
<gene>
    <name evidence="3" type="ORF">GCM10023231_41270</name>
</gene>
<sequence>MNDQSASFEKRYKAFISYSHSDNREDGRKWADWLHHQLETYEVPEELVGQKNQLGEPIPAQIFPVFQDEKELAASSDLNSSLKEALNHAEFLVYLSSPQSARSPYVREELRYFKQIGKSKKIIALIIKGEPIYDDNFSEQQCFPEELRYAVDADGQVIKDKPEEVLAADVRIPHTQDEGFTSIEAYRHSLETKGVSRKQLKNSIEDYKNRLDLAVLKIVSGILHVPLGEFTKRDKAYQLEKIKRKHRQTKRIAIAITILAVIAIITGIFAVQQKNFALKNLARSLYNSGINKLTESEFGDGAAYIAEATRQ</sequence>
<evidence type="ECO:0000313" key="3">
    <source>
        <dbReference type="EMBL" id="GAA4807782.1"/>
    </source>
</evidence>
<keyword evidence="1" id="KW-0812">Transmembrane</keyword>
<dbReference type="InterPro" id="IPR000157">
    <property type="entry name" value="TIR_dom"/>
</dbReference>
<dbReference type="Proteomes" id="UP001501411">
    <property type="component" value="Unassembled WGS sequence"/>
</dbReference>
<comment type="caution">
    <text evidence="3">The sequence shown here is derived from an EMBL/GenBank/DDBJ whole genome shotgun (WGS) entry which is preliminary data.</text>
</comment>
<reference evidence="4" key="1">
    <citation type="journal article" date="2019" name="Int. J. Syst. Evol. Microbiol.">
        <title>The Global Catalogue of Microorganisms (GCM) 10K type strain sequencing project: providing services to taxonomists for standard genome sequencing and annotation.</title>
        <authorList>
            <consortium name="The Broad Institute Genomics Platform"/>
            <consortium name="The Broad Institute Genome Sequencing Center for Infectious Disease"/>
            <person name="Wu L."/>
            <person name="Ma J."/>
        </authorList>
    </citation>
    <scope>NUCLEOTIDE SEQUENCE [LARGE SCALE GENOMIC DNA]</scope>
    <source>
        <strain evidence="4">JCM 18200</strain>
    </source>
</reference>
<name>A0ABP9CG80_9SPHI</name>